<sequence>MPTDTFLDHKPFLSDSFDVHSYTNAILQGRQYTPDQPQQDNAKEDNDKADPDVSAELARLNYGIEDVTKQLRQEITASHLLLLNHLTTSLSLSSHLSPIRSSLISLSASIDRLHSKIHTPYTNLSTLVRRQQNLRQIKDIARRASRFVIVARRLETQLERMGNALGEDGEKEKTERRGELAKAALSCAELDSLLKDQSNEPGDDMSSIRLLDIDFVRAYSPLISRARDTVIEEMETMVFTGLQELNQTLLSSALQTAHNLRLLPDLVSNLLDDLNDAVTLRVTKAFDVSAIGKERLERVMDDVANCCIKVYTLEKVLRIKRDTLTQVEFFDEVMKRLDEKPSFTYWTTLAKAFETQTKEAAKSSSWLQQALSVGYPKLLRLFHDFFSRIAVHTDTVYTQEHQSPEAVLVLRSISSFETLYLSRSTNRMSDAVASAVEQYLSARGNPPGPSDGVSVARTMTNELDSARFDPLLVRTVARNAAKILDGFIQTLDGMLIEDFTATSLIGPNATSAQQVNAQLVGCLYHCWLNLAYIEYDHTGKVWDILSPSINSLETTYRRITNSLDVAFRKEITSTLARIHRVNFNTPVDPLAMGMDARGGSPYMQDLVDKIGFVRSQILGRMSLGEYMKAWVLDLSKFILRTFLLHASITRPMGESGALKLTGDMTELEMGVTNLLSTGKVQGTKDSVKVEQVGDEYVALRTFRTLLFANLESLANPVETVHIPPLIVLHHIIVRSSLLLPHEFHGWSESEYVLWIEKHKDEKEQWELVERTVEDQHVTHNEEEMKVDIYVKLIKEILAHARHDEQLSA</sequence>
<evidence type="ECO:0000259" key="6">
    <source>
        <dbReference type="Pfam" id="PF10392"/>
    </source>
</evidence>
<evidence type="ECO:0000259" key="7">
    <source>
        <dbReference type="Pfam" id="PF20649"/>
    </source>
</evidence>
<dbReference type="InterPro" id="IPR048485">
    <property type="entry name" value="COG5_helical"/>
</dbReference>
<feature type="region of interest" description="Disordered" evidence="5">
    <location>
        <begin position="31"/>
        <end position="51"/>
    </location>
</feature>
<dbReference type="GO" id="GO:0017119">
    <property type="term" value="C:Golgi transport complex"/>
    <property type="evidence" value="ECO:0007669"/>
    <property type="project" value="InterPro"/>
</dbReference>
<dbReference type="Pfam" id="PF20649">
    <property type="entry name" value="COG5_C"/>
    <property type="match status" value="1"/>
</dbReference>
<gene>
    <name evidence="8" type="ORF">I312_02737</name>
</gene>
<dbReference type="Pfam" id="PF10392">
    <property type="entry name" value="COG5_N"/>
    <property type="match status" value="1"/>
</dbReference>
<name>A0A0D0VS91_CRYGA</name>
<feature type="compositionally biased region" description="Basic and acidic residues" evidence="5">
    <location>
        <begin position="41"/>
        <end position="51"/>
    </location>
</feature>
<dbReference type="AlphaFoldDB" id="A0A0D0VS91"/>
<feature type="domain" description="Conserved oligomeric Golgi complex subunit 5 N-terminal" evidence="6">
    <location>
        <begin position="11"/>
        <end position="154"/>
    </location>
</feature>
<dbReference type="HOGENOM" id="CLU_009839_0_0_1"/>
<evidence type="ECO:0000313" key="8">
    <source>
        <dbReference type="EMBL" id="KIR48220.1"/>
    </source>
</evidence>
<proteinExistence type="predicted"/>
<dbReference type="PANTHER" id="PTHR13228">
    <property type="entry name" value="CONSERVED OLIGOMERIC GOLGI COMPLEX COMPONENT 5"/>
    <property type="match status" value="1"/>
</dbReference>
<feature type="compositionally biased region" description="Polar residues" evidence="5">
    <location>
        <begin position="31"/>
        <end position="40"/>
    </location>
</feature>
<comment type="subcellular location">
    <subcellularLocation>
        <location evidence="1">Golgi apparatus membrane</location>
        <topology evidence="1">Peripheral membrane protein</topology>
    </subcellularLocation>
</comment>
<dbReference type="GO" id="GO:0006891">
    <property type="term" value="P:intra-Golgi vesicle-mediated transport"/>
    <property type="evidence" value="ECO:0007669"/>
    <property type="project" value="InterPro"/>
</dbReference>
<evidence type="ECO:0000256" key="1">
    <source>
        <dbReference type="ARBA" id="ARBA00004395"/>
    </source>
</evidence>
<dbReference type="InterPro" id="IPR049176">
    <property type="entry name" value="COG5_N"/>
</dbReference>
<dbReference type="GO" id="GO:0000139">
    <property type="term" value="C:Golgi membrane"/>
    <property type="evidence" value="ECO:0007669"/>
    <property type="project" value="UniProtKB-SubCell"/>
</dbReference>
<reference evidence="8" key="1">
    <citation type="submission" date="2015-01" db="EMBL/GenBank/DDBJ databases">
        <title>The Genome Sequence of Cryptococcus gattii CA1280.</title>
        <authorList>
            <consortium name="The Broad Institute Genomics Platform"/>
            <person name="Cuomo C."/>
            <person name="Litvintseva A."/>
            <person name="Chen Y."/>
            <person name="Heitman J."/>
            <person name="Sun S."/>
            <person name="Springer D."/>
            <person name="Dromer F."/>
            <person name="Young S."/>
            <person name="Zeng Q."/>
            <person name="Gargeya S."/>
            <person name="Abouelleil A."/>
            <person name="Alvarado L."/>
            <person name="Chapman S.B."/>
            <person name="Gainer-Dewar J."/>
            <person name="Goldberg J."/>
            <person name="Griggs A."/>
            <person name="Gujja S."/>
            <person name="Hansen M."/>
            <person name="Howarth C."/>
            <person name="Imamovic A."/>
            <person name="Larimer J."/>
            <person name="Murphy C."/>
            <person name="Naylor J."/>
            <person name="Pearson M."/>
            <person name="Priest M."/>
            <person name="Roberts A."/>
            <person name="Saif S."/>
            <person name="Shea T."/>
            <person name="Sykes S."/>
            <person name="Wortman J."/>
            <person name="Nusbaum C."/>
            <person name="Birren B."/>
        </authorList>
    </citation>
    <scope>NUCLEOTIDE SEQUENCE [LARGE SCALE GENOMIC DNA]</scope>
    <source>
        <strain evidence="8">CA1280</strain>
    </source>
</reference>
<organism evidence="8">
    <name type="scientific">Cryptococcus bacillisporus CA1280</name>
    <dbReference type="NCBI Taxonomy" id="1296109"/>
    <lineage>
        <taxon>Eukaryota</taxon>
        <taxon>Fungi</taxon>
        <taxon>Dikarya</taxon>
        <taxon>Basidiomycota</taxon>
        <taxon>Agaricomycotina</taxon>
        <taxon>Tremellomycetes</taxon>
        <taxon>Tremellales</taxon>
        <taxon>Cryptococcaceae</taxon>
        <taxon>Cryptococcus</taxon>
        <taxon>Cryptococcus gattii species complex</taxon>
    </lineage>
</organism>
<dbReference type="InterPro" id="IPR019465">
    <property type="entry name" value="Cog5"/>
</dbReference>
<dbReference type="PANTHER" id="PTHR13228:SF3">
    <property type="entry name" value="CONSERVED OLIGOMERIC GOLGI COMPLEX SUBUNIT 5"/>
    <property type="match status" value="1"/>
</dbReference>
<dbReference type="OrthoDB" id="18786at2759"/>
<evidence type="ECO:0000256" key="2">
    <source>
        <dbReference type="ARBA" id="ARBA00020974"/>
    </source>
</evidence>
<dbReference type="EMBL" id="KN847978">
    <property type="protein sequence ID" value="KIR48220.1"/>
    <property type="molecule type" value="Genomic_DNA"/>
</dbReference>
<evidence type="ECO:0000256" key="5">
    <source>
        <dbReference type="SAM" id="MobiDB-lite"/>
    </source>
</evidence>
<evidence type="ECO:0000256" key="3">
    <source>
        <dbReference type="ARBA" id="ARBA00023034"/>
    </source>
</evidence>
<keyword evidence="4" id="KW-0472">Membrane</keyword>
<evidence type="ECO:0000256" key="4">
    <source>
        <dbReference type="ARBA" id="ARBA00023136"/>
    </source>
</evidence>
<keyword evidence="3" id="KW-0333">Golgi apparatus</keyword>
<accession>A0A0D0VS91</accession>
<feature type="domain" description="Conserved oligomeric Golgi complex subunit 5 helical" evidence="7">
    <location>
        <begin position="210"/>
        <end position="386"/>
    </location>
</feature>
<protein>
    <recommendedName>
        <fullName evidence="2">Conserved oligomeric Golgi complex subunit 5</fullName>
    </recommendedName>
</protein>